<dbReference type="AlphaFoldDB" id="A0A1S3EVA6"/>
<keyword evidence="13" id="KW-1185">Reference proteome</keyword>
<feature type="active site" description="Charge relay system" evidence="5">
    <location>
        <position position="218"/>
    </location>
</feature>
<comment type="similarity">
    <text evidence="1 5">Belongs to the peptidase S8 family.</text>
</comment>
<evidence type="ECO:0000256" key="6">
    <source>
        <dbReference type="SAM" id="MobiDB-lite"/>
    </source>
</evidence>
<feature type="domain" description="MBTPS1 fourth" evidence="11">
    <location>
        <begin position="578"/>
        <end position="841"/>
    </location>
</feature>
<dbReference type="Pfam" id="PF23094">
    <property type="entry name" value="MBTPS1_3rd"/>
    <property type="match status" value="1"/>
</dbReference>
<feature type="signal peptide" evidence="8">
    <location>
        <begin position="1"/>
        <end position="22"/>
    </location>
</feature>
<evidence type="ECO:0000259" key="12">
    <source>
        <dbReference type="Pfam" id="PF23094"/>
    </source>
</evidence>
<accession>A0A1S3EVA6</accession>
<feature type="active site" description="Charge relay system" evidence="5">
    <location>
        <position position="249"/>
    </location>
</feature>
<gene>
    <name evidence="14" type="primary">Mbtps1</name>
</gene>
<evidence type="ECO:0000259" key="11">
    <source>
        <dbReference type="Pfam" id="PF23090"/>
    </source>
</evidence>
<dbReference type="GO" id="GO:0005794">
    <property type="term" value="C:Golgi apparatus"/>
    <property type="evidence" value="ECO:0007669"/>
    <property type="project" value="TreeGrafter"/>
</dbReference>
<dbReference type="InterPro" id="IPR000209">
    <property type="entry name" value="Peptidase_S8/S53_dom"/>
</dbReference>
<keyword evidence="3 5" id="KW-0378">Hydrolase</keyword>
<feature type="region of interest" description="Disordered" evidence="6">
    <location>
        <begin position="838"/>
        <end position="862"/>
    </location>
</feature>
<dbReference type="OrthoDB" id="1740355at2759"/>
<feature type="domain" description="MBTPS1 third" evidence="12">
    <location>
        <begin position="446"/>
        <end position="577"/>
    </location>
</feature>
<keyword evidence="8" id="KW-0732">Signal</keyword>
<sequence>MKLVNVWLLLLVVLLCGKKHLGDRLEKKAFEKVPCPGCSHLTLKVEFSSTVVEYEYIVAFNGYFTAKARNSFISSALKSSEVDNWRIIPRNNPSSDYPSDFEVIQIKEKQKAGLLTLEGHPNIKRVTPQRRVFRSLKFAEPDPVVPCNETRWSQKWQSSRPLKRASLSLGSGFWHATGRHSSRRLLKAIPRQVAQTLQADVLWQMGYTGANVRVAVFDTGLSEKHPHFKNVKERTNWTNERTLDDGLGHGTFVAGVIASMRECQGFAPDAELHIFRVFTNNQVWELTANNVIMVSAIGNDGPLYGTLNNPADQMDVIGVGGIDFEDNIARFSSRGMTTWELPGGYGRVKPDIVTYGAGVRGSGVKGGCRALSGTSVASPVVAGAVTLLVSTVQKRELVNPASMKQALIASARRLPGANMFEQGHGKLDLLRAYQILNSYKPQASLSPSYIDLTECPYMWPYCSQPIYYGGMPTIVNVTILNGMGVTGRIVDKPDWQPYLPQNGDNIEVAFSSSSVLWPWSGYLAVSISVTKKAASWEGIAQGHVMITVASPAEAEAKNGAEQTSTVKLPIKVKIIPTPPRSKRVLWDQYHNLRYPPGYFPRDNLRMKNDPLDWNGDHIHTNFRDMYQHVRSMGYFVEVLGAPFTCFDATQYGTLLMVDSEEEYFPEEITKLRRDVDNGLSLVVFSDWYNTSVMRKVKFYDENTRQWWMPDTGGANIPALNELLSVWNMAFSDGLYEGEFTLASHDMYYASGCSIAKFPEDGIVITQTFKDQGLEVLKQETAVVENVPILGLYQVPSEGGGRIVLYGDSNCLDDSHRQKDCFWLLDALLQYTSYGVTPPSLSHSGNRQRPPSGAGSAPPERMEGNHLHRYSKVLEAHLGDPKPRPLPACPHLSWAKPQPLNETAPSNLWKHQKLLSIDLDKVVLPNFRSNRPQVRPLSPGESGAWDIPGGIRPGRYNQEVGQTIPVFAFLGAMVVLAFFVVQINKAKSRPKRRKPRVKRPQLIQQAHPPKTPSV</sequence>
<dbReference type="SUPFAM" id="SSF52743">
    <property type="entry name" value="Subtilisin-like"/>
    <property type="match status" value="1"/>
</dbReference>
<evidence type="ECO:0000313" key="13">
    <source>
        <dbReference type="Proteomes" id="UP000081671"/>
    </source>
</evidence>
<evidence type="ECO:0000259" key="9">
    <source>
        <dbReference type="Pfam" id="PF00082"/>
    </source>
</evidence>
<dbReference type="CTD" id="8720"/>
<evidence type="ECO:0000256" key="5">
    <source>
        <dbReference type="PROSITE-ProRule" id="PRU01240"/>
    </source>
</evidence>
<keyword evidence="2 5" id="KW-0645">Protease</keyword>
<dbReference type="PRINTS" id="PR00723">
    <property type="entry name" value="SUBTILISIN"/>
</dbReference>
<dbReference type="GO" id="GO:0004252">
    <property type="term" value="F:serine-type endopeptidase activity"/>
    <property type="evidence" value="ECO:0007669"/>
    <property type="project" value="UniProtKB-UniRule"/>
</dbReference>
<keyword evidence="4 5" id="KW-0720">Serine protease</keyword>
<keyword evidence="7" id="KW-0812">Transmembrane</keyword>
<dbReference type="InterPro" id="IPR055143">
    <property type="entry name" value="MBTP1_N"/>
</dbReference>
<dbReference type="Gene3D" id="3.40.50.200">
    <property type="entry name" value="Peptidase S8/S53 domain"/>
    <property type="match status" value="2"/>
</dbReference>
<evidence type="ECO:0000256" key="2">
    <source>
        <dbReference type="ARBA" id="ARBA00022670"/>
    </source>
</evidence>
<dbReference type="RefSeq" id="XP_012868353.1">
    <property type="nucleotide sequence ID" value="XM_013012899.1"/>
</dbReference>
<feature type="compositionally biased region" description="Basic residues" evidence="6">
    <location>
        <begin position="988"/>
        <end position="998"/>
    </location>
</feature>
<dbReference type="PROSITE" id="PS00137">
    <property type="entry name" value="SUBTILASE_HIS"/>
    <property type="match status" value="1"/>
</dbReference>
<dbReference type="GeneID" id="105983122"/>
<dbReference type="PANTHER" id="PTHR43806:SF7">
    <property type="entry name" value="MEMBRANE-BOUND TRANSCRIPTION FACTOR SITE-1 PROTEASE"/>
    <property type="match status" value="1"/>
</dbReference>
<evidence type="ECO:0000256" key="4">
    <source>
        <dbReference type="ARBA" id="ARBA00022825"/>
    </source>
</evidence>
<dbReference type="InterPro" id="IPR050131">
    <property type="entry name" value="Peptidase_S8_subtilisin-like"/>
</dbReference>
<dbReference type="InterPro" id="IPR057032">
    <property type="entry name" value="MBTPS1_4th"/>
</dbReference>
<dbReference type="InterPro" id="IPR022398">
    <property type="entry name" value="Peptidase_S8_His-AS"/>
</dbReference>
<keyword evidence="7" id="KW-0472">Membrane</keyword>
<proteinExistence type="inferred from homology"/>
<feature type="active site" description="Charge relay system" evidence="5">
    <location>
        <position position="375"/>
    </location>
</feature>
<dbReference type="PROSITE" id="PS51892">
    <property type="entry name" value="SUBTILASE"/>
    <property type="match status" value="1"/>
</dbReference>
<feature type="domain" description="Peptidase S8/S53" evidence="9">
    <location>
        <begin position="285"/>
        <end position="425"/>
    </location>
</feature>
<name>A0A1S3EVA6_DIPOR</name>
<protein>
    <submittedName>
        <fullName evidence="14">Membrane-bound transcription factor site-1 protease isoform X2</fullName>
    </submittedName>
</protein>
<feature type="compositionally biased region" description="Polar residues" evidence="6">
    <location>
        <begin position="838"/>
        <end position="848"/>
    </location>
</feature>
<reference evidence="14" key="1">
    <citation type="submission" date="2025-08" db="UniProtKB">
        <authorList>
            <consortium name="RefSeq"/>
        </authorList>
    </citation>
    <scope>IDENTIFICATION</scope>
    <source>
        <tissue evidence="14">Kidney</tissue>
    </source>
</reference>
<keyword evidence="7" id="KW-1133">Transmembrane helix</keyword>
<dbReference type="PANTHER" id="PTHR43806">
    <property type="entry name" value="PEPTIDASE S8"/>
    <property type="match status" value="1"/>
</dbReference>
<evidence type="ECO:0000256" key="8">
    <source>
        <dbReference type="SAM" id="SignalP"/>
    </source>
</evidence>
<organism evidence="13 14">
    <name type="scientific">Dipodomys ordii</name>
    <name type="common">Ord's kangaroo rat</name>
    <dbReference type="NCBI Taxonomy" id="10020"/>
    <lineage>
        <taxon>Eukaryota</taxon>
        <taxon>Metazoa</taxon>
        <taxon>Chordata</taxon>
        <taxon>Craniata</taxon>
        <taxon>Vertebrata</taxon>
        <taxon>Euteleostomi</taxon>
        <taxon>Mammalia</taxon>
        <taxon>Eutheria</taxon>
        <taxon>Euarchontoglires</taxon>
        <taxon>Glires</taxon>
        <taxon>Rodentia</taxon>
        <taxon>Castorimorpha</taxon>
        <taxon>Heteromyidae</taxon>
        <taxon>Dipodomyinae</taxon>
        <taxon>Dipodomys</taxon>
    </lineage>
</organism>
<dbReference type="PROSITE" id="PS00138">
    <property type="entry name" value="SUBTILASE_SER"/>
    <property type="match status" value="1"/>
</dbReference>
<dbReference type="InterPro" id="IPR023828">
    <property type="entry name" value="Peptidase_S8_Ser-AS"/>
</dbReference>
<feature type="domain" description="Peptidase S8/S53" evidence="9">
    <location>
        <begin position="209"/>
        <end position="284"/>
    </location>
</feature>
<dbReference type="InterPro" id="IPR036852">
    <property type="entry name" value="Peptidase_S8/S53_dom_sf"/>
</dbReference>
<feature type="transmembrane region" description="Helical" evidence="7">
    <location>
        <begin position="963"/>
        <end position="983"/>
    </location>
</feature>
<dbReference type="GO" id="GO:0006508">
    <property type="term" value="P:proteolysis"/>
    <property type="evidence" value="ECO:0007669"/>
    <property type="project" value="UniProtKB-KW"/>
</dbReference>
<evidence type="ECO:0000256" key="3">
    <source>
        <dbReference type="ARBA" id="ARBA00022801"/>
    </source>
</evidence>
<dbReference type="Pfam" id="PF23090">
    <property type="entry name" value="MBTPS1_4th"/>
    <property type="match status" value="1"/>
</dbReference>
<evidence type="ECO:0000313" key="14">
    <source>
        <dbReference type="RefSeq" id="XP_012868353.1"/>
    </source>
</evidence>
<dbReference type="InterPro" id="IPR015500">
    <property type="entry name" value="Peptidase_S8_subtilisin-rel"/>
</dbReference>
<feature type="domain" description="Membrane-bound transcription factor site-1 protease-like N-terminal" evidence="10">
    <location>
        <begin position="51"/>
        <end position="130"/>
    </location>
</feature>
<dbReference type="InterPro" id="IPR057060">
    <property type="entry name" value="MBTPS1_3rd"/>
</dbReference>
<feature type="chain" id="PRO_5010178760" evidence="8">
    <location>
        <begin position="23"/>
        <end position="1013"/>
    </location>
</feature>
<dbReference type="Pfam" id="PF23001">
    <property type="entry name" value="MBTP1_N"/>
    <property type="match status" value="1"/>
</dbReference>
<dbReference type="Pfam" id="PF00082">
    <property type="entry name" value="Peptidase_S8"/>
    <property type="match status" value="2"/>
</dbReference>
<evidence type="ECO:0000256" key="1">
    <source>
        <dbReference type="ARBA" id="ARBA00011073"/>
    </source>
</evidence>
<feature type="region of interest" description="Disordered" evidence="6">
    <location>
        <begin position="988"/>
        <end position="1013"/>
    </location>
</feature>
<evidence type="ECO:0000256" key="7">
    <source>
        <dbReference type="SAM" id="Phobius"/>
    </source>
</evidence>
<dbReference type="Proteomes" id="UP000081671">
    <property type="component" value="Unplaced"/>
</dbReference>
<evidence type="ECO:0000259" key="10">
    <source>
        <dbReference type="Pfam" id="PF23001"/>
    </source>
</evidence>